<dbReference type="AlphaFoldDB" id="A0A0U3EAK4"/>
<dbReference type="EMBL" id="CP006867">
    <property type="protein sequence ID" value="ALU12350.1"/>
    <property type="molecule type" value="Genomic_DNA"/>
</dbReference>
<sequence>MHAYIGQLLEFKFWKGRCECGKVNEGKGLKGEKEVV</sequence>
<reference evidence="1 2" key="1">
    <citation type="submission" date="2013-11" db="EMBL/GenBank/DDBJ databases">
        <title>Comparative genomics of Ignicoccus.</title>
        <authorList>
            <person name="Podar M."/>
        </authorList>
    </citation>
    <scope>NUCLEOTIDE SEQUENCE [LARGE SCALE GENOMIC DNA]</scope>
    <source>
        <strain evidence="1 2">DSM 13165</strain>
    </source>
</reference>
<dbReference type="Proteomes" id="UP000060778">
    <property type="component" value="Chromosome"/>
</dbReference>
<organism evidence="1 2">
    <name type="scientific">Ignicoccus islandicus DSM 13165</name>
    <dbReference type="NCBI Taxonomy" id="940295"/>
    <lineage>
        <taxon>Archaea</taxon>
        <taxon>Thermoproteota</taxon>
        <taxon>Thermoprotei</taxon>
        <taxon>Desulfurococcales</taxon>
        <taxon>Desulfurococcaceae</taxon>
        <taxon>Ignicoccus</taxon>
    </lineage>
</organism>
<proteinExistence type="predicted"/>
<gene>
    <name evidence="1" type="ORF">EYM_02715</name>
</gene>
<protein>
    <submittedName>
        <fullName evidence="1">Uncharacterized protein</fullName>
    </submittedName>
</protein>
<dbReference type="KEGG" id="iis:EYM_02715"/>
<evidence type="ECO:0000313" key="1">
    <source>
        <dbReference type="EMBL" id="ALU12350.1"/>
    </source>
</evidence>
<accession>A0A0U3EAK4</accession>
<evidence type="ECO:0000313" key="2">
    <source>
        <dbReference type="Proteomes" id="UP000060778"/>
    </source>
</evidence>
<name>A0A0U3EAK4_9CREN</name>
<keyword evidence="2" id="KW-1185">Reference proteome</keyword>